<dbReference type="RefSeq" id="WP_173261079.1">
    <property type="nucleotide sequence ID" value="NZ_BLLG01000001.1"/>
</dbReference>
<evidence type="ECO:0000313" key="2">
    <source>
        <dbReference type="EMBL" id="GFH34300.1"/>
    </source>
</evidence>
<organism evidence="2 3">
    <name type="scientific">Streptomyces pacificus</name>
    <dbReference type="NCBI Taxonomy" id="2705029"/>
    <lineage>
        <taxon>Bacteria</taxon>
        <taxon>Bacillati</taxon>
        <taxon>Actinomycetota</taxon>
        <taxon>Actinomycetes</taxon>
        <taxon>Kitasatosporales</taxon>
        <taxon>Streptomycetaceae</taxon>
        <taxon>Streptomyces</taxon>
    </lineage>
</organism>
<dbReference type="EMBL" id="BLLG01000001">
    <property type="protein sequence ID" value="GFH34300.1"/>
    <property type="molecule type" value="Genomic_DNA"/>
</dbReference>
<sequence>MARTELEWLKHLIRCHDGEKPDLRLLDSYYEGEQPLSYLAPELEAEMDARIRQVVVNWPQLVVDSLEERLDVEGFRFPGEAEADGELWRIWQANRLDAGSHQGHLDALAMRRAYVIVGAREDDPDTPLITVESAMDVFAEHDPRTGALAAAVKRWCEELPDGSEIDHATLYLPQSTSWWTKDKAGAWVEDVDAEGESRRDSHGLGEVPVVPLANRARLKKPGGVSELKAVIPLSDAACKIATDMMVSAEYHATPRRVAFGFGEEDFQDQDGRPVSAFSRIIGRVWATERRRGSGEDGGADVVQFPEAQLKNFHDTINQLARLVASLAGLPPHFLGYSSENPASADAIRSSESRLVKRAERRQREWGEAWEQVMRLALRIRDGVWDPRVMSLETIWRDASTPTVAQKADAAVKLHTAKIVPLRQTREDMGYTQAQIARMEEADEAAAQSAMARILAGDLAALEAGPKPPAEDEDEDEPTSEPVDAA</sequence>
<keyword evidence="3" id="KW-1185">Reference proteome</keyword>
<feature type="region of interest" description="Disordered" evidence="1">
    <location>
        <begin position="458"/>
        <end position="485"/>
    </location>
</feature>
<name>A0A6A0AMV5_9ACTN</name>
<evidence type="ECO:0000313" key="3">
    <source>
        <dbReference type="Proteomes" id="UP000484988"/>
    </source>
</evidence>
<evidence type="ECO:0000256" key="1">
    <source>
        <dbReference type="SAM" id="MobiDB-lite"/>
    </source>
</evidence>
<comment type="caution">
    <text evidence="2">The sequence shown here is derived from an EMBL/GenBank/DDBJ whole genome shotgun (WGS) entry which is preliminary data.</text>
</comment>
<reference evidence="2 3" key="1">
    <citation type="submission" date="2020-02" db="EMBL/GenBank/DDBJ databases">
        <title>Whole Genome Shotgun Sequence of Streptomyces sp. strain CWH03.</title>
        <authorList>
            <person name="Dohra H."/>
            <person name="Kodani S."/>
            <person name="Yamamura H."/>
        </authorList>
    </citation>
    <scope>NUCLEOTIDE SEQUENCE [LARGE SCALE GENOMIC DNA]</scope>
    <source>
        <strain evidence="2 3">CWH03</strain>
    </source>
</reference>
<proteinExistence type="predicted"/>
<protein>
    <submittedName>
        <fullName evidence="2">Phage portal protein</fullName>
    </submittedName>
</protein>
<dbReference type="AlphaFoldDB" id="A0A6A0AMV5"/>
<gene>
    <name evidence="2" type="ORF">SCWH03_05140</name>
</gene>
<dbReference type="InterPro" id="IPR021145">
    <property type="entry name" value="Portal_protein_SPP1_Gp6-like"/>
</dbReference>
<accession>A0A6A0AMV5</accession>
<dbReference type="Pfam" id="PF05133">
    <property type="entry name" value="SPP1_portal"/>
    <property type="match status" value="1"/>
</dbReference>
<dbReference type="Proteomes" id="UP000484988">
    <property type="component" value="Unassembled WGS sequence"/>
</dbReference>